<dbReference type="Proteomes" id="UP001419910">
    <property type="component" value="Unassembled WGS sequence"/>
</dbReference>
<dbReference type="InterPro" id="IPR002347">
    <property type="entry name" value="SDR_fam"/>
</dbReference>
<keyword evidence="7" id="KW-1185">Reference proteome</keyword>
<sequence length="317" mass="33552">MAEQAAIAPMADVAGKTAFITGGANGIGLGIARALVGAGAKVVIADIRESALAEAKASLGADDRVETVQLDVTDRPGFARAADQAEARFGKIHLLIGNAGVGIMGPIVDARYDDWDWAMGVNFGGVINGLVTILPRIRAHGEGGQIVTTSSQSALIPIPFSATYTAAKAAVLGLSEAIRGELAAENIGVSAFMPGPVQSNIAMSGELRPDEFKADSGYVKREEELERRPISPLWMTPDEVGERVLAGIRANDLYILTHPEFAKGMRTRFDAILASMPDEPINQERAEAIGFLLGNKVFDEQLARRTATPVTFEEKVA</sequence>
<dbReference type="RefSeq" id="WP_343890610.1">
    <property type="nucleotide sequence ID" value="NZ_BAAAEH010000035.1"/>
</dbReference>
<dbReference type="InterPro" id="IPR057326">
    <property type="entry name" value="KR_dom"/>
</dbReference>
<comment type="similarity">
    <text evidence="1 4">Belongs to the short-chain dehydrogenases/reductases (SDR) family.</text>
</comment>
<dbReference type="EC" id="1.-.-.-" evidence="6"/>
<accession>A0ABU9XYG9</accession>
<evidence type="ECO:0000313" key="6">
    <source>
        <dbReference type="EMBL" id="MEN2788593.1"/>
    </source>
</evidence>
<dbReference type="InterPro" id="IPR020904">
    <property type="entry name" value="Sc_DH/Rdtase_CS"/>
</dbReference>
<evidence type="ECO:0000256" key="3">
    <source>
        <dbReference type="ARBA" id="ARBA00023002"/>
    </source>
</evidence>
<dbReference type="PRINTS" id="PR00081">
    <property type="entry name" value="GDHRDH"/>
</dbReference>
<gene>
    <name evidence="6" type="ORF">ABC974_03060</name>
</gene>
<dbReference type="Pfam" id="PF00106">
    <property type="entry name" value="adh_short"/>
    <property type="match status" value="1"/>
</dbReference>
<dbReference type="PANTHER" id="PTHR43391">
    <property type="entry name" value="RETINOL DEHYDROGENASE-RELATED"/>
    <property type="match status" value="1"/>
</dbReference>
<dbReference type="InterPro" id="IPR036291">
    <property type="entry name" value="NAD(P)-bd_dom_sf"/>
</dbReference>
<dbReference type="Gene3D" id="3.40.50.720">
    <property type="entry name" value="NAD(P)-binding Rossmann-like Domain"/>
    <property type="match status" value="1"/>
</dbReference>
<evidence type="ECO:0000259" key="5">
    <source>
        <dbReference type="SMART" id="SM00822"/>
    </source>
</evidence>
<dbReference type="PANTHER" id="PTHR43391:SF14">
    <property type="entry name" value="DEHYDROGENASE_REDUCTASE SDR FAMILY PROTEIN 7-LIKE"/>
    <property type="match status" value="1"/>
</dbReference>
<dbReference type="SMART" id="SM00822">
    <property type="entry name" value="PKS_KR"/>
    <property type="match status" value="1"/>
</dbReference>
<reference evidence="6 7" key="1">
    <citation type="submission" date="2024-05" db="EMBL/GenBank/DDBJ databases">
        <authorList>
            <person name="Liu Q."/>
            <person name="Xin Y.-H."/>
        </authorList>
    </citation>
    <scope>NUCLEOTIDE SEQUENCE [LARGE SCALE GENOMIC DNA]</scope>
    <source>
        <strain evidence="6 7">CGMCC 1.10181</strain>
    </source>
</reference>
<proteinExistence type="inferred from homology"/>
<keyword evidence="2" id="KW-0521">NADP</keyword>
<dbReference type="EMBL" id="JBDIME010000002">
    <property type="protein sequence ID" value="MEN2788593.1"/>
    <property type="molecule type" value="Genomic_DNA"/>
</dbReference>
<dbReference type="PROSITE" id="PS00061">
    <property type="entry name" value="ADH_SHORT"/>
    <property type="match status" value="1"/>
</dbReference>
<evidence type="ECO:0000313" key="7">
    <source>
        <dbReference type="Proteomes" id="UP001419910"/>
    </source>
</evidence>
<dbReference type="CDD" id="cd05233">
    <property type="entry name" value="SDR_c"/>
    <property type="match status" value="1"/>
</dbReference>
<evidence type="ECO:0000256" key="4">
    <source>
        <dbReference type="RuleBase" id="RU000363"/>
    </source>
</evidence>
<keyword evidence="3 6" id="KW-0560">Oxidoreductase</keyword>
<organism evidence="6 7">
    <name type="scientific">Sphingomonas oligophenolica</name>
    <dbReference type="NCBI Taxonomy" id="301154"/>
    <lineage>
        <taxon>Bacteria</taxon>
        <taxon>Pseudomonadati</taxon>
        <taxon>Pseudomonadota</taxon>
        <taxon>Alphaproteobacteria</taxon>
        <taxon>Sphingomonadales</taxon>
        <taxon>Sphingomonadaceae</taxon>
        <taxon>Sphingomonas</taxon>
    </lineage>
</organism>
<comment type="caution">
    <text evidence="6">The sequence shown here is derived from an EMBL/GenBank/DDBJ whole genome shotgun (WGS) entry which is preliminary data.</text>
</comment>
<evidence type="ECO:0000256" key="1">
    <source>
        <dbReference type="ARBA" id="ARBA00006484"/>
    </source>
</evidence>
<evidence type="ECO:0000256" key="2">
    <source>
        <dbReference type="ARBA" id="ARBA00022857"/>
    </source>
</evidence>
<dbReference type="PRINTS" id="PR00080">
    <property type="entry name" value="SDRFAMILY"/>
</dbReference>
<dbReference type="SUPFAM" id="SSF51735">
    <property type="entry name" value="NAD(P)-binding Rossmann-fold domains"/>
    <property type="match status" value="1"/>
</dbReference>
<feature type="domain" description="Ketoreductase" evidence="5">
    <location>
        <begin position="16"/>
        <end position="190"/>
    </location>
</feature>
<protein>
    <submittedName>
        <fullName evidence="6">SDR family oxidoreductase</fullName>
        <ecNumber evidence="6">1.-.-.-</ecNumber>
    </submittedName>
</protein>
<dbReference type="GO" id="GO:0016491">
    <property type="term" value="F:oxidoreductase activity"/>
    <property type="evidence" value="ECO:0007669"/>
    <property type="project" value="UniProtKB-KW"/>
</dbReference>
<name>A0ABU9XYG9_9SPHN</name>